<dbReference type="EMBL" id="OOGT01000286">
    <property type="protein sequence ID" value="SPL72408.1"/>
    <property type="molecule type" value="Genomic_DNA"/>
</dbReference>
<protein>
    <recommendedName>
        <fullName evidence="3">DUF4829 domain-containing protein</fullName>
    </recommendedName>
</protein>
<evidence type="ECO:0000313" key="1">
    <source>
        <dbReference type="EMBL" id="SPL72408.1"/>
    </source>
</evidence>
<dbReference type="RefSeq" id="WP_121975800.1">
    <property type="nucleotide sequence ID" value="NZ_OOGT01000286.1"/>
</dbReference>
<name>A0A2U3N407_9GAMM</name>
<gene>
    <name evidence="1" type="ORF">KPC_3586</name>
</gene>
<evidence type="ECO:0000313" key="2">
    <source>
        <dbReference type="Proteomes" id="UP000245974"/>
    </source>
</evidence>
<dbReference type="OrthoDB" id="6692471at2"/>
<dbReference type="AlphaFoldDB" id="A0A2U3N407"/>
<accession>A0A2U3N407</accession>
<sequence>MNDEKEIAQQITFYFLESLSKGNVDSAARFVLKSKQENFSMTQMAESFSGLQVLEVMKLSFDSTQGRPAYYQKFYKIISVMVKIKIATEDNIGNPAGERILFITLVKANPSSKWLVTELGSGS</sequence>
<evidence type="ECO:0008006" key="3">
    <source>
        <dbReference type="Google" id="ProtNLM"/>
    </source>
</evidence>
<dbReference type="Proteomes" id="UP000245974">
    <property type="component" value="Unassembled WGS sequence"/>
</dbReference>
<reference evidence="2" key="1">
    <citation type="submission" date="2018-03" db="EMBL/GenBank/DDBJ databases">
        <authorList>
            <person name="Blom J."/>
        </authorList>
    </citation>
    <scope>NUCLEOTIDE SEQUENCE [LARGE SCALE GENOMIC DNA]</scope>
    <source>
        <strain evidence="2">KPC-SM-21</strain>
    </source>
</reference>
<organism evidence="1 2">
    <name type="scientific">Acinetobacter stercoris</name>
    <dbReference type="NCBI Taxonomy" id="2126983"/>
    <lineage>
        <taxon>Bacteria</taxon>
        <taxon>Pseudomonadati</taxon>
        <taxon>Pseudomonadota</taxon>
        <taxon>Gammaproteobacteria</taxon>
        <taxon>Moraxellales</taxon>
        <taxon>Moraxellaceae</taxon>
        <taxon>Acinetobacter</taxon>
    </lineage>
</organism>
<dbReference type="InParanoid" id="A0A2U3N407"/>
<keyword evidence="2" id="KW-1185">Reference proteome</keyword>
<proteinExistence type="predicted"/>